<reference evidence="7 8" key="1">
    <citation type="submission" date="2014-06" db="EMBL/GenBank/DDBJ databases">
        <authorList>
            <consortium name="DOE Joint Genome Institute"/>
            <person name="Kuo A."/>
            <person name="Kohler A."/>
            <person name="Nagy L.G."/>
            <person name="Floudas D."/>
            <person name="Copeland A."/>
            <person name="Barry K.W."/>
            <person name="Cichocki N."/>
            <person name="Veneault-Fourrey C."/>
            <person name="LaButti K."/>
            <person name="Lindquist E.A."/>
            <person name="Lipzen A."/>
            <person name="Lundell T."/>
            <person name="Morin E."/>
            <person name="Murat C."/>
            <person name="Sun H."/>
            <person name="Tunlid A."/>
            <person name="Henrissat B."/>
            <person name="Grigoriev I.V."/>
            <person name="Hibbett D.S."/>
            <person name="Martin F."/>
            <person name="Nordberg H.P."/>
            <person name="Cantor M.N."/>
            <person name="Hua S.X."/>
        </authorList>
    </citation>
    <scope>NUCLEOTIDE SEQUENCE [LARGE SCALE GENOMIC DNA]</scope>
    <source>
        <strain evidence="7 8">ATCC 200175</strain>
    </source>
</reference>
<dbReference type="InterPro" id="IPR036864">
    <property type="entry name" value="Zn2-C6_fun-type_DNA-bd_sf"/>
</dbReference>
<dbReference type="SMART" id="SM00906">
    <property type="entry name" value="Fungal_trans"/>
    <property type="match status" value="1"/>
</dbReference>
<evidence type="ECO:0000256" key="3">
    <source>
        <dbReference type="ARBA" id="ARBA00023125"/>
    </source>
</evidence>
<dbReference type="CDD" id="cd12148">
    <property type="entry name" value="fungal_TF_MHR"/>
    <property type="match status" value="1"/>
</dbReference>
<dbReference type="PROSITE" id="PS00463">
    <property type="entry name" value="ZN2_CY6_FUNGAL_1"/>
    <property type="match status" value="1"/>
</dbReference>
<evidence type="ECO:0000259" key="6">
    <source>
        <dbReference type="PROSITE" id="PS50048"/>
    </source>
</evidence>
<gene>
    <name evidence="7" type="ORF">PAXINDRAFT_169835</name>
</gene>
<name>A0A0C9U447_PAXIN</name>
<organism evidence="7 8">
    <name type="scientific">Paxillus involutus ATCC 200175</name>
    <dbReference type="NCBI Taxonomy" id="664439"/>
    <lineage>
        <taxon>Eukaryota</taxon>
        <taxon>Fungi</taxon>
        <taxon>Dikarya</taxon>
        <taxon>Basidiomycota</taxon>
        <taxon>Agaricomycotina</taxon>
        <taxon>Agaricomycetes</taxon>
        <taxon>Agaricomycetidae</taxon>
        <taxon>Boletales</taxon>
        <taxon>Paxilineae</taxon>
        <taxon>Paxillaceae</taxon>
        <taxon>Paxillus</taxon>
    </lineage>
</organism>
<dbReference type="Pfam" id="PF00172">
    <property type="entry name" value="Zn_clus"/>
    <property type="match status" value="1"/>
</dbReference>
<evidence type="ECO:0000256" key="5">
    <source>
        <dbReference type="SAM" id="MobiDB-lite"/>
    </source>
</evidence>
<protein>
    <recommendedName>
        <fullName evidence="6">Zn(2)-C6 fungal-type domain-containing protein</fullName>
    </recommendedName>
</protein>
<dbReference type="GO" id="GO:0003677">
    <property type="term" value="F:DNA binding"/>
    <property type="evidence" value="ECO:0007669"/>
    <property type="project" value="UniProtKB-KW"/>
</dbReference>
<dbReference type="InterPro" id="IPR007219">
    <property type="entry name" value="XnlR_reg_dom"/>
</dbReference>
<keyword evidence="8" id="KW-1185">Reference proteome</keyword>
<dbReference type="Proteomes" id="UP000053647">
    <property type="component" value="Unassembled WGS sequence"/>
</dbReference>
<evidence type="ECO:0000256" key="2">
    <source>
        <dbReference type="ARBA" id="ARBA00022723"/>
    </source>
</evidence>
<dbReference type="PROSITE" id="PS50048">
    <property type="entry name" value="ZN2_CY6_FUNGAL_2"/>
    <property type="match status" value="1"/>
</dbReference>
<evidence type="ECO:0000256" key="4">
    <source>
        <dbReference type="ARBA" id="ARBA00023242"/>
    </source>
</evidence>
<dbReference type="GO" id="GO:0008270">
    <property type="term" value="F:zinc ion binding"/>
    <property type="evidence" value="ECO:0007669"/>
    <property type="project" value="InterPro"/>
</dbReference>
<accession>A0A0C9U447</accession>
<feature type="region of interest" description="Disordered" evidence="5">
    <location>
        <begin position="165"/>
        <end position="196"/>
    </location>
</feature>
<comment type="subcellular location">
    <subcellularLocation>
        <location evidence="1">Nucleus</location>
    </subcellularLocation>
</comment>
<keyword evidence="4" id="KW-0539">Nucleus</keyword>
<feature type="compositionally biased region" description="Pro residues" evidence="5">
    <location>
        <begin position="184"/>
        <end position="196"/>
    </location>
</feature>
<dbReference type="EMBL" id="KN819344">
    <property type="protein sequence ID" value="KIJ14212.1"/>
    <property type="molecule type" value="Genomic_DNA"/>
</dbReference>
<dbReference type="PANTHER" id="PTHR46910:SF3">
    <property type="entry name" value="HALOTOLERANCE PROTEIN 9-RELATED"/>
    <property type="match status" value="1"/>
</dbReference>
<dbReference type="SMART" id="SM00066">
    <property type="entry name" value="GAL4"/>
    <property type="match status" value="1"/>
</dbReference>
<reference evidence="8" key="2">
    <citation type="submission" date="2015-01" db="EMBL/GenBank/DDBJ databases">
        <title>Evolutionary Origins and Diversification of the Mycorrhizal Mutualists.</title>
        <authorList>
            <consortium name="DOE Joint Genome Institute"/>
            <consortium name="Mycorrhizal Genomics Consortium"/>
            <person name="Kohler A."/>
            <person name="Kuo A."/>
            <person name="Nagy L.G."/>
            <person name="Floudas D."/>
            <person name="Copeland A."/>
            <person name="Barry K.W."/>
            <person name="Cichocki N."/>
            <person name="Veneault-Fourrey C."/>
            <person name="LaButti K."/>
            <person name="Lindquist E.A."/>
            <person name="Lipzen A."/>
            <person name="Lundell T."/>
            <person name="Morin E."/>
            <person name="Murat C."/>
            <person name="Riley R."/>
            <person name="Ohm R."/>
            <person name="Sun H."/>
            <person name="Tunlid A."/>
            <person name="Henrissat B."/>
            <person name="Grigoriev I.V."/>
            <person name="Hibbett D.S."/>
            <person name="Martin F."/>
        </authorList>
    </citation>
    <scope>NUCLEOTIDE SEQUENCE [LARGE SCALE GENOMIC DNA]</scope>
    <source>
        <strain evidence="8">ATCC 200175</strain>
    </source>
</reference>
<dbReference type="Gene3D" id="4.10.240.10">
    <property type="entry name" value="Zn(2)-C6 fungal-type DNA-binding domain"/>
    <property type="match status" value="1"/>
</dbReference>
<dbReference type="InterPro" id="IPR001138">
    <property type="entry name" value="Zn2Cys6_DnaBD"/>
</dbReference>
<dbReference type="GO" id="GO:0005634">
    <property type="term" value="C:nucleus"/>
    <property type="evidence" value="ECO:0007669"/>
    <property type="project" value="UniProtKB-SubCell"/>
</dbReference>
<proteinExistence type="predicted"/>
<dbReference type="GO" id="GO:0000981">
    <property type="term" value="F:DNA-binding transcription factor activity, RNA polymerase II-specific"/>
    <property type="evidence" value="ECO:0007669"/>
    <property type="project" value="InterPro"/>
</dbReference>
<keyword evidence="2" id="KW-0479">Metal-binding</keyword>
<feature type="compositionally biased region" description="Pro residues" evidence="5">
    <location>
        <begin position="232"/>
        <end position="260"/>
    </location>
</feature>
<dbReference type="OrthoDB" id="4064873at2759"/>
<evidence type="ECO:0000313" key="8">
    <source>
        <dbReference type="Proteomes" id="UP000053647"/>
    </source>
</evidence>
<feature type="region of interest" description="Disordered" evidence="5">
    <location>
        <begin position="221"/>
        <end position="272"/>
    </location>
</feature>
<dbReference type="PANTHER" id="PTHR46910">
    <property type="entry name" value="TRANSCRIPTION FACTOR PDR1"/>
    <property type="match status" value="1"/>
</dbReference>
<dbReference type="GO" id="GO:0006351">
    <property type="term" value="P:DNA-templated transcription"/>
    <property type="evidence" value="ECO:0007669"/>
    <property type="project" value="InterPro"/>
</dbReference>
<evidence type="ECO:0000256" key="1">
    <source>
        <dbReference type="ARBA" id="ARBA00004123"/>
    </source>
</evidence>
<dbReference type="CDD" id="cd00067">
    <property type="entry name" value="GAL4"/>
    <property type="match status" value="1"/>
</dbReference>
<dbReference type="InterPro" id="IPR050987">
    <property type="entry name" value="AtrR-like"/>
</dbReference>
<dbReference type="Pfam" id="PF04082">
    <property type="entry name" value="Fungal_trans"/>
    <property type="match status" value="1"/>
</dbReference>
<dbReference type="HOGENOM" id="CLU_008026_1_0_1"/>
<dbReference type="AlphaFoldDB" id="A0A0C9U447"/>
<keyword evidence="3" id="KW-0238">DNA-binding</keyword>
<evidence type="ECO:0000313" key="7">
    <source>
        <dbReference type="EMBL" id="KIJ14212.1"/>
    </source>
</evidence>
<sequence length="979" mass="109078">MTHILPPHSDLNLAPSSLHSALHMDHTQQQQQSQQQNSQQQQQNQQQAPQQSTKKRRKADSGSDDVTSPSEPRRLRRSHEACARCRSKKIKCDSKHPKCTACATAGVPCQQEDRHRQTLTLRGHTEFVERQIALCEALLKRRIPGFNLANLEDVCAREGIEVESTLQPPPDFQSGQPFPQHNGGPPPGSPYYPPLVPPPGYPHPGVPIYGPYPPHIPMPGPPGTYGPHMHPGFPPHPQHMQPPPHQIQPHPAPQLPPPPAASLEVKGQDPQSLDMSDTRAIAKSFGVHPLIVNETQLATHMDKEDLAVGSNGLTSGRDQNITEASVPRDPSKWISISVATPSTTASKLNIWLPKDRKMVNKIIDVYFSHLNIHRPVFFRSDFESRLNALYDMDNIQHDPGYICSMYLILALGTLSELNHKASFVDNGPKVPSDSPILTKKLLPNDWPEHSEFFERALAVKPHLRVTITSLQALILLQWYLYTERQGRSLWRLVGSLVRLSIELGLHHDPTSQNNTFTEEEAQLRIRLWGIVMVHDRGTSILLGRPLAIAPSDSNTPHPSRPLKGQPIDFSEHFLLSHPIAEIQADIINSLYAPSSKSADMVMRHATRIIKSLLEFRSQLPENYKHYFGGTDEWPLEKRQELVRDITEDQGLTLLKFGISRILLLRAIFSLKELDYAHRSRALVDAIVTSHNIIIVHNQLIRFPDIAFFVSPIPLHIAAMVILYGHMSHCERLSRQVMIEDVWMALDMLPRFRWRWERKDLNGGHPLISKLAEKVLNVNLRTVGPPKDPVLLSELDWETDSGLLGSPPMTSQQQVQMQQQHQQQHQQKTPIMTHPPYPNGGNITGPGIYGPPPRTSSQNTTPVKSVGAQISAGNAGDKLAEVPTGLFYPFYPENPMGSINNTQMSGMSNEGGSANSDGNNADYAQLLAAAAAQPNGSNGSYGCQPSQDSYMLEEIVPAHIPPNGHAGTIWMNVSQRAPQY</sequence>
<feature type="compositionally biased region" description="Low complexity" evidence="5">
    <location>
        <begin position="28"/>
        <end position="52"/>
    </location>
</feature>
<feature type="region of interest" description="Disordered" evidence="5">
    <location>
        <begin position="23"/>
        <end position="80"/>
    </location>
</feature>
<feature type="domain" description="Zn(2)-C6 fungal-type" evidence="6">
    <location>
        <begin position="81"/>
        <end position="111"/>
    </location>
</feature>
<dbReference type="SUPFAM" id="SSF57701">
    <property type="entry name" value="Zn2/Cys6 DNA-binding domain"/>
    <property type="match status" value="1"/>
</dbReference>